<keyword evidence="1" id="KW-0812">Transmembrane</keyword>
<feature type="transmembrane region" description="Helical" evidence="1">
    <location>
        <begin position="73"/>
        <end position="91"/>
    </location>
</feature>
<feature type="domain" description="RGS" evidence="2">
    <location>
        <begin position="306"/>
        <end position="427"/>
    </location>
</feature>
<dbReference type="InterPro" id="IPR036305">
    <property type="entry name" value="RGS_sf"/>
</dbReference>
<dbReference type="Gene3D" id="1.10.167.10">
    <property type="entry name" value="Regulator of G-protein Signalling 4, domain 2"/>
    <property type="match status" value="1"/>
</dbReference>
<gene>
    <name evidence="3" type="ORF">K7432_013081</name>
</gene>
<dbReference type="EMBL" id="JASJQH010008101">
    <property type="protein sequence ID" value="KAK9695227.1"/>
    <property type="molecule type" value="Genomic_DNA"/>
</dbReference>
<dbReference type="InterPro" id="IPR016137">
    <property type="entry name" value="RGS"/>
</dbReference>
<feature type="transmembrane region" description="Helical" evidence="1">
    <location>
        <begin position="198"/>
        <end position="221"/>
    </location>
</feature>
<feature type="transmembrane region" description="Helical" evidence="1">
    <location>
        <begin position="41"/>
        <end position="61"/>
    </location>
</feature>
<sequence length="442" mass="51624">MNFDVIDIIYFVVAGVWTIFVIGSAHLFVKNRNYPSIRYRSAPLFCVNALTNLLVTVNILLSGPLSSKYSCFAYFWILYIFLPLWIITTLVKHIRLIILYRFGVEKILAYSSRYPSSDKDVPKEDNSYLMATTKVLNRSVFPKGSWLRRLLTTKAHIIGISVWMIPHIILTIILHFVLKQNEKDHFPKVTVDRCINNWYWSPILGIFILYTLGILPIILFYLRGIKDAYDMRLEVLSDICVGAMGTLACILSTELNKDQQFLRIFPNQMWTAVMCMGMYWISVFIPFREKRRFLAADSTKNGARPLFEDLLNDPSLFQEFHAFSVRDFSVENPLFYRRVSEWTQDMKAIEGKSYSSAMYDRTYQEAHEIYRLFISSNADFEINITAETSQQISCDISKEPIEISLFDQALAEVLDMMFQQTFPRFLRYKGWLNEYSNRPESV</sequence>
<keyword evidence="1" id="KW-1133">Transmembrane helix</keyword>
<dbReference type="PRINTS" id="PR01301">
    <property type="entry name" value="RGSPROTEIN"/>
</dbReference>
<name>A0ABR2VRD0_9FUNG</name>
<dbReference type="InterPro" id="IPR044926">
    <property type="entry name" value="RGS_subdomain_2"/>
</dbReference>
<evidence type="ECO:0000259" key="2">
    <source>
        <dbReference type="PROSITE" id="PS50132"/>
    </source>
</evidence>
<dbReference type="PROSITE" id="PS50132">
    <property type="entry name" value="RGS"/>
    <property type="match status" value="1"/>
</dbReference>
<comment type="caution">
    <text evidence="3">The sequence shown here is derived from an EMBL/GenBank/DDBJ whole genome shotgun (WGS) entry which is preliminary data.</text>
</comment>
<feature type="transmembrane region" description="Helical" evidence="1">
    <location>
        <begin position="268"/>
        <end position="287"/>
    </location>
</feature>
<feature type="transmembrane region" description="Helical" evidence="1">
    <location>
        <begin position="6"/>
        <end position="29"/>
    </location>
</feature>
<keyword evidence="1" id="KW-0472">Membrane</keyword>
<dbReference type="SMART" id="SM00315">
    <property type="entry name" value="RGS"/>
    <property type="match status" value="1"/>
</dbReference>
<keyword evidence="4" id="KW-1185">Reference proteome</keyword>
<dbReference type="CDD" id="cd07440">
    <property type="entry name" value="RGS"/>
    <property type="match status" value="1"/>
</dbReference>
<dbReference type="PANTHER" id="PTHR10845">
    <property type="entry name" value="REGULATOR OF G PROTEIN SIGNALING"/>
    <property type="match status" value="1"/>
</dbReference>
<feature type="transmembrane region" description="Helical" evidence="1">
    <location>
        <begin position="157"/>
        <end position="178"/>
    </location>
</feature>
<evidence type="ECO:0000313" key="4">
    <source>
        <dbReference type="Proteomes" id="UP001479436"/>
    </source>
</evidence>
<dbReference type="PANTHER" id="PTHR10845:SF268">
    <property type="entry name" value="RGS DOMAIN-CONTAINING PROTEIN"/>
    <property type="match status" value="1"/>
</dbReference>
<dbReference type="Pfam" id="PF00615">
    <property type="entry name" value="RGS"/>
    <property type="match status" value="1"/>
</dbReference>
<dbReference type="SUPFAM" id="SSF48097">
    <property type="entry name" value="Regulator of G-protein signaling, RGS"/>
    <property type="match status" value="1"/>
</dbReference>
<dbReference type="Proteomes" id="UP001479436">
    <property type="component" value="Unassembled WGS sequence"/>
</dbReference>
<reference evidence="3 4" key="1">
    <citation type="submission" date="2023-04" db="EMBL/GenBank/DDBJ databases">
        <title>Genome of Basidiobolus ranarum AG-B5.</title>
        <authorList>
            <person name="Stajich J.E."/>
            <person name="Carter-House D."/>
            <person name="Gryganskyi A."/>
        </authorList>
    </citation>
    <scope>NUCLEOTIDE SEQUENCE [LARGE SCALE GENOMIC DNA]</scope>
    <source>
        <strain evidence="3 4">AG-B5</strain>
    </source>
</reference>
<organism evidence="3 4">
    <name type="scientific">Basidiobolus ranarum</name>
    <dbReference type="NCBI Taxonomy" id="34480"/>
    <lineage>
        <taxon>Eukaryota</taxon>
        <taxon>Fungi</taxon>
        <taxon>Fungi incertae sedis</taxon>
        <taxon>Zoopagomycota</taxon>
        <taxon>Entomophthoromycotina</taxon>
        <taxon>Basidiobolomycetes</taxon>
        <taxon>Basidiobolales</taxon>
        <taxon>Basidiobolaceae</taxon>
        <taxon>Basidiobolus</taxon>
    </lineage>
</organism>
<protein>
    <recommendedName>
        <fullName evidence="2">RGS domain-containing protein</fullName>
    </recommendedName>
</protein>
<evidence type="ECO:0000313" key="3">
    <source>
        <dbReference type="EMBL" id="KAK9695227.1"/>
    </source>
</evidence>
<evidence type="ECO:0000256" key="1">
    <source>
        <dbReference type="SAM" id="Phobius"/>
    </source>
</evidence>
<feature type="transmembrane region" description="Helical" evidence="1">
    <location>
        <begin position="233"/>
        <end position="253"/>
    </location>
</feature>
<proteinExistence type="predicted"/>
<accession>A0ABR2VRD0</accession>